<feature type="transmembrane region" description="Helical" evidence="1">
    <location>
        <begin position="97"/>
        <end position="118"/>
    </location>
</feature>
<dbReference type="EMBL" id="BAAAGE010000008">
    <property type="protein sequence ID" value="GAA0733864.1"/>
    <property type="molecule type" value="Genomic_DNA"/>
</dbReference>
<proteinExistence type="predicted"/>
<dbReference type="RefSeq" id="WP_343914833.1">
    <property type="nucleotide sequence ID" value="NZ_BAAAGE010000008.1"/>
</dbReference>
<keyword evidence="1" id="KW-0812">Transmembrane</keyword>
<evidence type="ECO:0008006" key="4">
    <source>
        <dbReference type="Google" id="ProtNLM"/>
    </source>
</evidence>
<name>A0ABN1JAG6_9FLAO</name>
<keyword evidence="1" id="KW-1133">Transmembrane helix</keyword>
<accession>A0ABN1JAG6</accession>
<gene>
    <name evidence="2" type="ORF">GCM10009430_48410</name>
</gene>
<evidence type="ECO:0000313" key="3">
    <source>
        <dbReference type="Proteomes" id="UP001501758"/>
    </source>
</evidence>
<evidence type="ECO:0000313" key="2">
    <source>
        <dbReference type="EMBL" id="GAA0733864.1"/>
    </source>
</evidence>
<evidence type="ECO:0000256" key="1">
    <source>
        <dbReference type="SAM" id="Phobius"/>
    </source>
</evidence>
<comment type="caution">
    <text evidence="2">The sequence shown here is derived from an EMBL/GenBank/DDBJ whole genome shotgun (WGS) entry which is preliminary data.</text>
</comment>
<sequence>MIILNVKTTYVPIHKGIAKDVICPICNTKDSIEIIIYQKHIDTGLVYNTTNKLSGTAYCTNCKTEIPNVQWTPEIETVFEKLKAESQIETPGKKYSIIFKILLAFLALVAFGIGYALFSAKATADDKRAILENPTINNKLLIQHQVRESLSQFNDLGNSWAVIRIVTGDTIIIQMHTEKVPLDQINGAMPPTSGYKGKIYKIKKDEFRTKERVSEYHQEKGMGLNYAYIWSFQKE</sequence>
<dbReference type="Proteomes" id="UP001501758">
    <property type="component" value="Unassembled WGS sequence"/>
</dbReference>
<organism evidence="2 3">
    <name type="scientific">Aquimarina litoralis</name>
    <dbReference type="NCBI Taxonomy" id="584605"/>
    <lineage>
        <taxon>Bacteria</taxon>
        <taxon>Pseudomonadati</taxon>
        <taxon>Bacteroidota</taxon>
        <taxon>Flavobacteriia</taxon>
        <taxon>Flavobacteriales</taxon>
        <taxon>Flavobacteriaceae</taxon>
        <taxon>Aquimarina</taxon>
    </lineage>
</organism>
<reference evidence="2 3" key="1">
    <citation type="journal article" date="2019" name="Int. J. Syst. Evol. Microbiol.">
        <title>The Global Catalogue of Microorganisms (GCM) 10K type strain sequencing project: providing services to taxonomists for standard genome sequencing and annotation.</title>
        <authorList>
            <consortium name="The Broad Institute Genomics Platform"/>
            <consortium name="The Broad Institute Genome Sequencing Center for Infectious Disease"/>
            <person name="Wu L."/>
            <person name="Ma J."/>
        </authorList>
    </citation>
    <scope>NUCLEOTIDE SEQUENCE [LARGE SCALE GENOMIC DNA]</scope>
    <source>
        <strain evidence="2 3">JCM 15974</strain>
    </source>
</reference>
<protein>
    <recommendedName>
        <fullName evidence="4">Zinc ribbon domain-containing protein</fullName>
    </recommendedName>
</protein>
<keyword evidence="3" id="KW-1185">Reference proteome</keyword>
<keyword evidence="1" id="KW-0472">Membrane</keyword>